<protein>
    <submittedName>
        <fullName evidence="1">Uncharacterized protein</fullName>
    </submittedName>
</protein>
<keyword evidence="2" id="KW-1185">Reference proteome</keyword>
<name>A0AAN5C5R4_9BILA</name>
<dbReference type="Proteomes" id="UP001328107">
    <property type="component" value="Unassembled WGS sequence"/>
</dbReference>
<sequence length="276" mass="31705">EIRSLRVKCDEVLRVRERIEKMEEKIKGFSVKHPMTNNDVTAVKVQQPDAIEDSSDSWAKEAGAFFFDVFECFRGNAELDIDKDNLQLLECRVHKLNEDGGNILFQALFRGFKEAKIPSDIQNVNSILIEMITIAKVRKMQEEDTEKVRVHRNRFPSMSLDDPELRPTSEFIETHNQFFTTATSQLPSVGVELAATVLRIYHEHPNVVQVEAEELLEHIGNAKTRCFSCKLIFADVFEYFGHPSTFFHIRESGLHDAATFMSISQLLISKKLLPYL</sequence>
<reference evidence="2" key="1">
    <citation type="submission" date="2022-10" db="EMBL/GenBank/DDBJ databases">
        <title>Genome assembly of Pristionchus species.</title>
        <authorList>
            <person name="Yoshida K."/>
            <person name="Sommer R.J."/>
        </authorList>
    </citation>
    <scope>NUCLEOTIDE SEQUENCE [LARGE SCALE GENOMIC DNA]</scope>
    <source>
        <strain evidence="2">RS5460</strain>
    </source>
</reference>
<feature type="non-terminal residue" evidence="1">
    <location>
        <position position="1"/>
    </location>
</feature>
<evidence type="ECO:0000313" key="2">
    <source>
        <dbReference type="Proteomes" id="UP001328107"/>
    </source>
</evidence>
<dbReference type="EMBL" id="BTRK01000001">
    <property type="protein sequence ID" value="GMR30992.1"/>
    <property type="molecule type" value="Genomic_DNA"/>
</dbReference>
<dbReference type="AlphaFoldDB" id="A0AAN5C5R4"/>
<accession>A0AAN5C5R4</accession>
<proteinExistence type="predicted"/>
<gene>
    <name evidence="1" type="ORF">PMAYCL1PPCAC_01187</name>
</gene>
<organism evidence="1 2">
    <name type="scientific">Pristionchus mayeri</name>
    <dbReference type="NCBI Taxonomy" id="1317129"/>
    <lineage>
        <taxon>Eukaryota</taxon>
        <taxon>Metazoa</taxon>
        <taxon>Ecdysozoa</taxon>
        <taxon>Nematoda</taxon>
        <taxon>Chromadorea</taxon>
        <taxon>Rhabditida</taxon>
        <taxon>Rhabditina</taxon>
        <taxon>Diplogasteromorpha</taxon>
        <taxon>Diplogasteroidea</taxon>
        <taxon>Neodiplogasteridae</taxon>
        <taxon>Pristionchus</taxon>
    </lineage>
</organism>
<evidence type="ECO:0000313" key="1">
    <source>
        <dbReference type="EMBL" id="GMR30992.1"/>
    </source>
</evidence>
<comment type="caution">
    <text evidence="1">The sequence shown here is derived from an EMBL/GenBank/DDBJ whole genome shotgun (WGS) entry which is preliminary data.</text>
</comment>